<dbReference type="Proteomes" id="UP001303115">
    <property type="component" value="Unassembled WGS sequence"/>
</dbReference>
<feature type="region of interest" description="Disordered" evidence="1">
    <location>
        <begin position="300"/>
        <end position="588"/>
    </location>
</feature>
<feature type="compositionally biased region" description="Basic and acidic residues" evidence="1">
    <location>
        <begin position="533"/>
        <end position="555"/>
    </location>
</feature>
<organism evidence="2 3">
    <name type="scientific">Parachaetomium inaequale</name>
    <dbReference type="NCBI Taxonomy" id="2588326"/>
    <lineage>
        <taxon>Eukaryota</taxon>
        <taxon>Fungi</taxon>
        <taxon>Dikarya</taxon>
        <taxon>Ascomycota</taxon>
        <taxon>Pezizomycotina</taxon>
        <taxon>Sordariomycetes</taxon>
        <taxon>Sordariomycetidae</taxon>
        <taxon>Sordariales</taxon>
        <taxon>Chaetomiaceae</taxon>
        <taxon>Parachaetomium</taxon>
    </lineage>
</organism>
<comment type="caution">
    <text evidence="2">The sequence shown here is derived from an EMBL/GenBank/DDBJ whole genome shotgun (WGS) entry which is preliminary data.</text>
</comment>
<keyword evidence="3" id="KW-1185">Reference proteome</keyword>
<feature type="compositionally biased region" description="Polar residues" evidence="1">
    <location>
        <begin position="162"/>
        <end position="173"/>
    </location>
</feature>
<feature type="compositionally biased region" description="Polar residues" evidence="1">
    <location>
        <begin position="437"/>
        <end position="452"/>
    </location>
</feature>
<protein>
    <submittedName>
        <fullName evidence="2">Uncharacterized protein</fullName>
    </submittedName>
</protein>
<dbReference type="EMBL" id="MU854316">
    <property type="protein sequence ID" value="KAK4044768.1"/>
    <property type="molecule type" value="Genomic_DNA"/>
</dbReference>
<feature type="compositionally biased region" description="Low complexity" evidence="1">
    <location>
        <begin position="348"/>
        <end position="359"/>
    </location>
</feature>
<reference evidence="3" key="1">
    <citation type="journal article" date="2023" name="Mol. Phylogenet. Evol.">
        <title>Genome-scale phylogeny and comparative genomics of the fungal order Sordariales.</title>
        <authorList>
            <person name="Hensen N."/>
            <person name="Bonometti L."/>
            <person name="Westerberg I."/>
            <person name="Brannstrom I.O."/>
            <person name="Guillou S."/>
            <person name="Cros-Aarteil S."/>
            <person name="Calhoun S."/>
            <person name="Haridas S."/>
            <person name="Kuo A."/>
            <person name="Mondo S."/>
            <person name="Pangilinan J."/>
            <person name="Riley R."/>
            <person name="LaButti K."/>
            <person name="Andreopoulos B."/>
            <person name="Lipzen A."/>
            <person name="Chen C."/>
            <person name="Yan M."/>
            <person name="Daum C."/>
            <person name="Ng V."/>
            <person name="Clum A."/>
            <person name="Steindorff A."/>
            <person name="Ohm R.A."/>
            <person name="Martin F."/>
            <person name="Silar P."/>
            <person name="Natvig D.O."/>
            <person name="Lalanne C."/>
            <person name="Gautier V."/>
            <person name="Ament-Velasquez S.L."/>
            <person name="Kruys A."/>
            <person name="Hutchinson M.I."/>
            <person name="Powell A.J."/>
            <person name="Barry K."/>
            <person name="Miller A.N."/>
            <person name="Grigoriev I.V."/>
            <person name="Debuchy R."/>
            <person name="Gladieux P."/>
            <person name="Hiltunen Thoren M."/>
            <person name="Johannesson H."/>
        </authorList>
    </citation>
    <scope>NUCLEOTIDE SEQUENCE [LARGE SCALE GENOMIC DNA]</scope>
    <source>
        <strain evidence="3">CBS 284.82</strain>
    </source>
</reference>
<feature type="compositionally biased region" description="Basic and acidic residues" evidence="1">
    <location>
        <begin position="620"/>
        <end position="629"/>
    </location>
</feature>
<feature type="compositionally biased region" description="Basic and acidic residues" evidence="1">
    <location>
        <begin position="578"/>
        <end position="588"/>
    </location>
</feature>
<feature type="region of interest" description="Disordered" evidence="1">
    <location>
        <begin position="145"/>
        <end position="173"/>
    </location>
</feature>
<dbReference type="AlphaFoldDB" id="A0AAN6SWL2"/>
<feature type="compositionally biased region" description="Pro residues" evidence="1">
    <location>
        <begin position="414"/>
        <end position="425"/>
    </location>
</feature>
<evidence type="ECO:0000313" key="3">
    <source>
        <dbReference type="Proteomes" id="UP001303115"/>
    </source>
</evidence>
<feature type="compositionally biased region" description="Low complexity" evidence="1">
    <location>
        <begin position="458"/>
        <end position="494"/>
    </location>
</feature>
<name>A0AAN6SWL2_9PEZI</name>
<evidence type="ECO:0000313" key="2">
    <source>
        <dbReference type="EMBL" id="KAK4044768.1"/>
    </source>
</evidence>
<accession>A0AAN6SWL2</accession>
<evidence type="ECO:0000256" key="1">
    <source>
        <dbReference type="SAM" id="MobiDB-lite"/>
    </source>
</evidence>
<feature type="region of interest" description="Disordered" evidence="1">
    <location>
        <begin position="603"/>
        <end position="645"/>
    </location>
</feature>
<gene>
    <name evidence="2" type="ORF">C8A01DRAFT_30948</name>
</gene>
<sequence length="645" mass="70845">MAIQPTSANASTTSLTQKLRDLGRLRNKSDERLEKGFEIVHTPDRPTRLVTLVEAPTEDECGDEIARWQRASVKQRINVFRERPEVEREAPAWYNVDDAALTSLNPQDDAAVTAESDEDTAGHDQQYATRVVYGKEVGRGGHVQQTGLQHTQSLKPMPQRQVGPSQTEVGRQQPYTPAPVFPHGMVKMNHAAAMIASTQAPLFSGTARSLPTSHPRSVSPALATVAGDNTITRPRYTRVRMEIYPRGFCPYCRKFFGKDPLPLNCPYLDCRRDLRVCQQYPNRREAEKAPPRLAQRAFLDISTRPGGNARGLTRRPSIPNLRVEVPTPTDEKQPPARHGAPSPPPPSSSQQRHNSPSLSNTIRTIWPSPLGIYDPSHLEPTQPLTPSARPCYLEEKPLPPPPLPPIRSDRRRPPPPPPPFSPPFSPSSSTISERHQQLYTPISNKHITSQLRTPPPSLSSTPPVTSTPSPLSSNASISTSSSSTRNPRTANSPASSPPPSHTITTQGPGVPPSRFAVQQHFPPPPSSFPGEGRGGDRGGDMVKERGGERERETGRGRRRRPSSSHKVDDADFLAWKTPAERKRFETEVRERGDDADLFMDIIGQYDDGEGSSCGDGPDGDGDRGKRGVEGDASGGRKGSREGDWY</sequence>
<feature type="compositionally biased region" description="Polar residues" evidence="1">
    <location>
        <begin position="145"/>
        <end position="154"/>
    </location>
</feature>
<proteinExistence type="predicted"/>